<feature type="region of interest" description="Disordered" evidence="1">
    <location>
        <begin position="187"/>
        <end position="207"/>
    </location>
</feature>
<evidence type="ECO:0000313" key="3">
    <source>
        <dbReference type="Proteomes" id="UP000095300"/>
    </source>
</evidence>
<reference evidence="2" key="1">
    <citation type="submission" date="2020-05" db="UniProtKB">
        <authorList>
            <consortium name="EnsemblMetazoa"/>
        </authorList>
    </citation>
    <scope>IDENTIFICATION</scope>
    <source>
        <strain evidence="2">USDA</strain>
    </source>
</reference>
<dbReference type="EnsemblMetazoa" id="SCAU002870-RA">
    <property type="protein sequence ID" value="SCAU002870-PA"/>
    <property type="gene ID" value="SCAU002870"/>
</dbReference>
<name>A0A1I8NXC6_STOCA</name>
<feature type="region of interest" description="Disordered" evidence="1">
    <location>
        <begin position="103"/>
        <end position="161"/>
    </location>
</feature>
<evidence type="ECO:0000256" key="1">
    <source>
        <dbReference type="SAM" id="MobiDB-lite"/>
    </source>
</evidence>
<dbReference type="VEuPathDB" id="VectorBase:SCAU002870"/>
<feature type="compositionally biased region" description="Polar residues" evidence="1">
    <location>
        <begin position="136"/>
        <end position="156"/>
    </location>
</feature>
<dbReference type="KEGG" id="scac:106080832"/>
<organism evidence="2 3">
    <name type="scientific">Stomoxys calcitrans</name>
    <name type="common">Stable fly</name>
    <name type="synonym">Conops calcitrans</name>
    <dbReference type="NCBI Taxonomy" id="35570"/>
    <lineage>
        <taxon>Eukaryota</taxon>
        <taxon>Metazoa</taxon>
        <taxon>Ecdysozoa</taxon>
        <taxon>Arthropoda</taxon>
        <taxon>Hexapoda</taxon>
        <taxon>Insecta</taxon>
        <taxon>Pterygota</taxon>
        <taxon>Neoptera</taxon>
        <taxon>Endopterygota</taxon>
        <taxon>Diptera</taxon>
        <taxon>Brachycera</taxon>
        <taxon>Muscomorpha</taxon>
        <taxon>Muscoidea</taxon>
        <taxon>Muscidae</taxon>
        <taxon>Stomoxys</taxon>
    </lineage>
</organism>
<protein>
    <submittedName>
        <fullName evidence="2">Uncharacterized protein</fullName>
    </submittedName>
</protein>
<feature type="compositionally biased region" description="Low complexity" evidence="1">
    <location>
        <begin position="107"/>
        <end position="126"/>
    </location>
</feature>
<gene>
    <name evidence="2" type="primary">106080832</name>
</gene>
<keyword evidence="3" id="KW-1185">Reference proteome</keyword>
<dbReference type="OrthoDB" id="8007968at2759"/>
<sequence length="311" mass="35296">MKRFCFCQVQKGKMQSIKLVQCVVVVFCVALIHLPGVHMDTDEDETNVSGRIIYDQRQSGKYNIHVVIKDVAIIEMGQNEIEDSSYNDEDYYYDDNDLTVKPITLNPPTSTSTAQIPTSTTTTTTSKSEEHSTTPNMESESSTKQATTENETTFPKQQKDETATLTPATIIWNTLSSIISKKPIKEELSPPSPTPFSKHSNAHVRPRSKVEPIYAIDEESKAREDSVPIDAEPKLMKNSKIFKVKVHRSPYPPHHYSPLKIQSRRCRSNQYRDISGNCRTKRSPSSSLLNRLFHMLVTLPFVHGEQHQNED</sequence>
<accession>A0A1I8NXC6</accession>
<proteinExistence type="predicted"/>
<evidence type="ECO:0000313" key="2">
    <source>
        <dbReference type="EnsemblMetazoa" id="SCAU002870-PA"/>
    </source>
</evidence>
<dbReference type="AlphaFoldDB" id="A0A1I8NXC6"/>
<dbReference type="Proteomes" id="UP000095300">
    <property type="component" value="Unassembled WGS sequence"/>
</dbReference>